<dbReference type="AlphaFoldDB" id="A0A9D6UMG1"/>
<comment type="caution">
    <text evidence="2">The sequence shown here is derived from an EMBL/GenBank/DDBJ whole genome shotgun (WGS) entry which is preliminary data.</text>
</comment>
<organism evidence="2 3">
    <name type="scientific">Candidatus Saganbacteria bacterium</name>
    <dbReference type="NCBI Taxonomy" id="2575572"/>
    <lineage>
        <taxon>Bacteria</taxon>
        <taxon>Bacillati</taxon>
        <taxon>Saganbacteria</taxon>
    </lineage>
</organism>
<dbReference type="Proteomes" id="UP000808761">
    <property type="component" value="Unassembled WGS sequence"/>
</dbReference>
<dbReference type="InterPro" id="IPR019734">
    <property type="entry name" value="TPR_rpt"/>
</dbReference>
<evidence type="ECO:0000313" key="3">
    <source>
        <dbReference type="Proteomes" id="UP000808761"/>
    </source>
</evidence>
<dbReference type="SMART" id="SM00028">
    <property type="entry name" value="TPR"/>
    <property type="match status" value="3"/>
</dbReference>
<feature type="repeat" description="TPR" evidence="1">
    <location>
        <begin position="76"/>
        <end position="109"/>
    </location>
</feature>
<accession>A0A9D6UMG1</accession>
<dbReference type="Gene3D" id="1.25.40.10">
    <property type="entry name" value="Tetratricopeptide repeat domain"/>
    <property type="match status" value="1"/>
</dbReference>
<keyword evidence="1" id="KW-0802">TPR repeat</keyword>
<dbReference type="EMBL" id="JACRKR010000132">
    <property type="protein sequence ID" value="MBI5078914.1"/>
    <property type="molecule type" value="Genomic_DNA"/>
</dbReference>
<dbReference type="InterPro" id="IPR011990">
    <property type="entry name" value="TPR-like_helical_dom_sf"/>
</dbReference>
<reference evidence="2" key="1">
    <citation type="submission" date="2020-07" db="EMBL/GenBank/DDBJ databases">
        <title>Huge and variable diversity of episymbiotic CPR bacteria and DPANN archaea in groundwater ecosystems.</title>
        <authorList>
            <person name="He C.Y."/>
            <person name="Keren R."/>
            <person name="Whittaker M."/>
            <person name="Farag I.F."/>
            <person name="Doudna J."/>
            <person name="Cate J.H.D."/>
            <person name="Banfield J.F."/>
        </authorList>
    </citation>
    <scope>NUCLEOTIDE SEQUENCE</scope>
    <source>
        <strain evidence="2">NC_groundwater_1860_Pr3_B-0.1um_51_7</strain>
    </source>
</reference>
<dbReference type="PROSITE" id="PS50005">
    <property type="entry name" value="TPR"/>
    <property type="match status" value="1"/>
</dbReference>
<evidence type="ECO:0000256" key="1">
    <source>
        <dbReference type="PROSITE-ProRule" id="PRU00339"/>
    </source>
</evidence>
<name>A0A9D6UMG1_UNCSA</name>
<evidence type="ECO:0000313" key="2">
    <source>
        <dbReference type="EMBL" id="MBI5078914.1"/>
    </source>
</evidence>
<feature type="non-terminal residue" evidence="2">
    <location>
        <position position="1"/>
    </location>
</feature>
<dbReference type="Pfam" id="PF13414">
    <property type="entry name" value="TPR_11"/>
    <property type="match status" value="1"/>
</dbReference>
<sequence length="193" mass="21160">IREKPLLAVISGYGGREIVAFCGWETRTAYSGRKEEIRISFGQEHNQSGFDYFMRGMFQAAEEEFSLAVQLDREAGAALNNLGVTLIKEGKLEEARLRLNEAVQADPASAIFYNNLGVAYFLAGKTDLAGTALEKSRALDDGSSAVCLNLGDLYYKQSVSDAEVMKAIELYRKVGAVDPLSDIAAQRLMHKVP</sequence>
<dbReference type="SUPFAM" id="SSF48452">
    <property type="entry name" value="TPR-like"/>
    <property type="match status" value="1"/>
</dbReference>
<protein>
    <submittedName>
        <fullName evidence="2">Tetratricopeptide repeat protein</fullName>
    </submittedName>
</protein>
<proteinExistence type="predicted"/>
<gene>
    <name evidence="2" type="ORF">HZB08_02710</name>
</gene>